<evidence type="ECO:0000313" key="14">
    <source>
        <dbReference type="EMBL" id="KKR72282.1"/>
    </source>
</evidence>
<dbReference type="InterPro" id="IPR004358">
    <property type="entry name" value="Sig_transdc_His_kin-like_C"/>
</dbReference>
<comment type="subcellular location">
    <subcellularLocation>
        <location evidence="2">Membrane</location>
    </subcellularLocation>
</comment>
<dbReference type="PRINTS" id="PR00344">
    <property type="entry name" value="BCTRLSENSOR"/>
</dbReference>
<dbReference type="InterPro" id="IPR036890">
    <property type="entry name" value="HATPase_C_sf"/>
</dbReference>
<evidence type="ECO:0000256" key="7">
    <source>
        <dbReference type="ARBA" id="ARBA00022777"/>
    </source>
</evidence>
<dbReference type="SUPFAM" id="SSF55874">
    <property type="entry name" value="ATPase domain of HSP90 chaperone/DNA topoisomerase II/histidine kinase"/>
    <property type="match status" value="1"/>
</dbReference>
<dbReference type="InterPro" id="IPR005467">
    <property type="entry name" value="His_kinase_dom"/>
</dbReference>
<evidence type="ECO:0000256" key="4">
    <source>
        <dbReference type="ARBA" id="ARBA00022553"/>
    </source>
</evidence>
<dbReference type="SMART" id="SM00388">
    <property type="entry name" value="HisKA"/>
    <property type="match status" value="1"/>
</dbReference>
<keyword evidence="10 11" id="KW-0472">Membrane</keyword>
<feature type="transmembrane region" description="Helical" evidence="11">
    <location>
        <begin position="40"/>
        <end position="57"/>
    </location>
</feature>
<dbReference type="FunFam" id="3.30.565.10:FF:000006">
    <property type="entry name" value="Sensor histidine kinase WalK"/>
    <property type="match status" value="1"/>
</dbReference>
<evidence type="ECO:0000256" key="11">
    <source>
        <dbReference type="SAM" id="Phobius"/>
    </source>
</evidence>
<dbReference type="PROSITE" id="PS50885">
    <property type="entry name" value="HAMP"/>
    <property type="match status" value="1"/>
</dbReference>
<dbReference type="CDD" id="cd00082">
    <property type="entry name" value="HisKA"/>
    <property type="match status" value="1"/>
</dbReference>
<evidence type="ECO:0000256" key="3">
    <source>
        <dbReference type="ARBA" id="ARBA00012438"/>
    </source>
</evidence>
<dbReference type="PROSITE" id="PS50109">
    <property type="entry name" value="HIS_KIN"/>
    <property type="match status" value="1"/>
</dbReference>
<dbReference type="Pfam" id="PF00512">
    <property type="entry name" value="HisKA"/>
    <property type="match status" value="1"/>
</dbReference>
<dbReference type="EMBL" id="LBZM01000008">
    <property type="protein sequence ID" value="KKR72282.1"/>
    <property type="molecule type" value="Genomic_DNA"/>
</dbReference>
<dbReference type="SUPFAM" id="SSF158472">
    <property type="entry name" value="HAMP domain-like"/>
    <property type="match status" value="1"/>
</dbReference>
<dbReference type="EC" id="2.7.13.3" evidence="3"/>
<comment type="catalytic activity">
    <reaction evidence="1">
        <text>ATP + protein L-histidine = ADP + protein N-phospho-L-histidine.</text>
        <dbReference type="EC" id="2.7.13.3"/>
    </reaction>
</comment>
<dbReference type="GO" id="GO:0000155">
    <property type="term" value="F:phosphorelay sensor kinase activity"/>
    <property type="evidence" value="ECO:0007669"/>
    <property type="project" value="InterPro"/>
</dbReference>
<evidence type="ECO:0000313" key="15">
    <source>
        <dbReference type="Proteomes" id="UP000034664"/>
    </source>
</evidence>
<reference evidence="14 15" key="1">
    <citation type="journal article" date="2015" name="Nature">
        <title>rRNA introns, odd ribosomes, and small enigmatic genomes across a large radiation of phyla.</title>
        <authorList>
            <person name="Brown C.T."/>
            <person name="Hug L.A."/>
            <person name="Thomas B.C."/>
            <person name="Sharon I."/>
            <person name="Castelle C.J."/>
            <person name="Singh A."/>
            <person name="Wilkins M.J."/>
            <person name="Williams K.H."/>
            <person name="Banfield J.F."/>
        </authorList>
    </citation>
    <scope>NUCLEOTIDE SEQUENCE [LARGE SCALE GENOMIC DNA]</scope>
</reference>
<dbReference type="SMART" id="SM00304">
    <property type="entry name" value="HAMP"/>
    <property type="match status" value="1"/>
</dbReference>
<keyword evidence="4" id="KW-0597">Phosphoprotein</keyword>
<evidence type="ECO:0000256" key="2">
    <source>
        <dbReference type="ARBA" id="ARBA00004370"/>
    </source>
</evidence>
<evidence type="ECO:0000259" key="13">
    <source>
        <dbReference type="PROSITE" id="PS50885"/>
    </source>
</evidence>
<dbReference type="GO" id="GO:0005886">
    <property type="term" value="C:plasma membrane"/>
    <property type="evidence" value="ECO:0007669"/>
    <property type="project" value="TreeGrafter"/>
</dbReference>
<keyword evidence="6 11" id="KW-0812">Transmembrane</keyword>
<evidence type="ECO:0000256" key="10">
    <source>
        <dbReference type="ARBA" id="ARBA00023136"/>
    </source>
</evidence>
<evidence type="ECO:0000256" key="8">
    <source>
        <dbReference type="ARBA" id="ARBA00022989"/>
    </source>
</evidence>
<dbReference type="PANTHER" id="PTHR45436">
    <property type="entry name" value="SENSOR HISTIDINE KINASE YKOH"/>
    <property type="match status" value="1"/>
</dbReference>
<proteinExistence type="predicted"/>
<dbReference type="Gene3D" id="6.10.340.10">
    <property type="match status" value="1"/>
</dbReference>
<dbReference type="Pfam" id="PF02518">
    <property type="entry name" value="HATPase_c"/>
    <property type="match status" value="1"/>
</dbReference>
<keyword evidence="7 14" id="KW-0418">Kinase</keyword>
<evidence type="ECO:0000256" key="6">
    <source>
        <dbReference type="ARBA" id="ARBA00022692"/>
    </source>
</evidence>
<dbReference type="Proteomes" id="UP000034664">
    <property type="component" value="Unassembled WGS sequence"/>
</dbReference>
<name>A0A0G0WAN5_9BACT</name>
<gene>
    <name evidence="14" type="ORF">UU14_C0008G0009</name>
</gene>
<keyword evidence="5" id="KW-0808">Transferase</keyword>
<evidence type="ECO:0000256" key="5">
    <source>
        <dbReference type="ARBA" id="ARBA00022679"/>
    </source>
</evidence>
<keyword evidence="8 11" id="KW-1133">Transmembrane helix</keyword>
<protein>
    <recommendedName>
        <fullName evidence="3">histidine kinase</fullName>
        <ecNumber evidence="3">2.7.13.3</ecNumber>
    </recommendedName>
</protein>
<dbReference type="InterPro" id="IPR050428">
    <property type="entry name" value="TCS_sensor_his_kinase"/>
</dbReference>
<dbReference type="SUPFAM" id="SSF47384">
    <property type="entry name" value="Homodimeric domain of signal transducing histidine kinase"/>
    <property type="match status" value="1"/>
</dbReference>
<dbReference type="Pfam" id="PF00672">
    <property type="entry name" value="HAMP"/>
    <property type="match status" value="1"/>
</dbReference>
<dbReference type="AlphaFoldDB" id="A0A0G0WAN5"/>
<evidence type="ECO:0000259" key="12">
    <source>
        <dbReference type="PROSITE" id="PS50109"/>
    </source>
</evidence>
<feature type="domain" description="HAMP" evidence="13">
    <location>
        <begin position="58"/>
        <end position="111"/>
    </location>
</feature>
<dbReference type="Gene3D" id="1.10.287.130">
    <property type="match status" value="1"/>
</dbReference>
<dbReference type="InterPro" id="IPR003594">
    <property type="entry name" value="HATPase_dom"/>
</dbReference>
<dbReference type="CDD" id="cd06225">
    <property type="entry name" value="HAMP"/>
    <property type="match status" value="1"/>
</dbReference>
<dbReference type="InterPro" id="IPR003660">
    <property type="entry name" value="HAMP_dom"/>
</dbReference>
<dbReference type="InterPro" id="IPR003661">
    <property type="entry name" value="HisK_dim/P_dom"/>
</dbReference>
<evidence type="ECO:0000256" key="1">
    <source>
        <dbReference type="ARBA" id="ARBA00000085"/>
    </source>
</evidence>
<dbReference type="Gene3D" id="3.30.565.10">
    <property type="entry name" value="Histidine kinase-like ATPase, C-terminal domain"/>
    <property type="match status" value="1"/>
</dbReference>
<keyword evidence="9" id="KW-0902">Two-component regulatory system</keyword>
<dbReference type="SMART" id="SM00387">
    <property type="entry name" value="HATPase_c"/>
    <property type="match status" value="1"/>
</dbReference>
<feature type="transmembrane region" description="Helical" evidence="11">
    <location>
        <begin position="12"/>
        <end position="34"/>
    </location>
</feature>
<dbReference type="InterPro" id="IPR036097">
    <property type="entry name" value="HisK_dim/P_sf"/>
</dbReference>
<feature type="domain" description="Histidine kinase" evidence="12">
    <location>
        <begin position="119"/>
        <end position="333"/>
    </location>
</feature>
<comment type="caution">
    <text evidence="14">The sequence shown here is derived from an EMBL/GenBank/DDBJ whole genome shotgun (WGS) entry which is preliminary data.</text>
</comment>
<accession>A0A0G0WAN5</accession>
<sequence>MKPLKSIRSKLFFWYATSLVSITAFFYLAVHIFALPYGNLLFLILLIALALEGLFIIRKMTNGLLKLSSKIKTITSKNLNEKITDIDSDDEIGELADSFNQLLTRLDEAFKRESQFIGDIAHELKTPLSSQRASIELTLSKDRTKKEYQEALTEVLADSNRISGTLKNILDLAWSQAEEAQRGEVIINLSEVIEEIKEIATKLAFDKNITIAGSIELGVSISGRSDKLSRAFLNIVDNAIKFTPKKGTITIDLSKKSDAAILRVKDTGIGISDEELPHIFERFYRGSKTDKTFGSGLGLAIAQAVVKAHKGTINVKSKVGKGSEFTIFLPLSYS</sequence>
<organism evidence="14 15">
    <name type="scientific">Candidatus Roizmanbacteria bacterium GW2011_GWB1_40_7</name>
    <dbReference type="NCBI Taxonomy" id="1618482"/>
    <lineage>
        <taxon>Bacteria</taxon>
        <taxon>Candidatus Roizmaniibacteriota</taxon>
    </lineage>
</organism>
<dbReference type="CDD" id="cd00075">
    <property type="entry name" value="HATPase"/>
    <property type="match status" value="1"/>
</dbReference>
<evidence type="ECO:0000256" key="9">
    <source>
        <dbReference type="ARBA" id="ARBA00023012"/>
    </source>
</evidence>
<dbReference type="PANTHER" id="PTHR45436:SF5">
    <property type="entry name" value="SENSOR HISTIDINE KINASE TRCS"/>
    <property type="match status" value="1"/>
</dbReference>